<evidence type="ECO:0000313" key="3">
    <source>
        <dbReference type="EMBL" id="QES20092.1"/>
    </source>
</evidence>
<sequence length="310" mass="32928">MTFSERPTSRRTVLTALAAAATAGAPVLGLASAAPAAAATTTGVDPVQPAPPEYPSNTALYKDPAHVEGTSYSRRWRRHQKFDTEMATKEDFPRTAILALHGGGIEIGTTELCLGIAGYSPGNSAGAPILPTVHDYFMFEGLLSSGNRALHVTSKNCDDHVALSTVRSHLNVLSLHGCTFDQIDLPKGEFPEDGNRAVAVVGGLNATFRTALVIEIKKAGFQAVDAYDPKYSATLGEYNGSHVTNPCNLTMLSMGAQLEMTTELRESLFGNASSRGNRAATWDESGGRFEAFRDACRRAIATVEAGQPIL</sequence>
<feature type="region of interest" description="Disordered" evidence="1">
    <location>
        <begin position="42"/>
        <end position="62"/>
    </location>
</feature>
<reference evidence="3 4" key="1">
    <citation type="submission" date="2018-05" db="EMBL/GenBank/DDBJ databases">
        <title>Streptomyces venezuelae.</title>
        <authorList>
            <person name="Kim W."/>
            <person name="Lee N."/>
            <person name="Cho B.-K."/>
        </authorList>
    </citation>
    <scope>NUCLEOTIDE SEQUENCE [LARGE SCALE GENOMIC DNA]</scope>
    <source>
        <strain evidence="3 4">ATCC 15068</strain>
    </source>
</reference>
<gene>
    <name evidence="3" type="ORF">DEJ46_14050</name>
</gene>
<dbReference type="OrthoDB" id="7721587at2"/>
<name>A0A5P2AP87_STRVZ</name>
<dbReference type="InterPro" id="IPR006311">
    <property type="entry name" value="TAT_signal"/>
</dbReference>
<organism evidence="3 4">
    <name type="scientific">Streptomyces venezuelae</name>
    <dbReference type="NCBI Taxonomy" id="54571"/>
    <lineage>
        <taxon>Bacteria</taxon>
        <taxon>Bacillati</taxon>
        <taxon>Actinomycetota</taxon>
        <taxon>Actinomycetes</taxon>
        <taxon>Kitasatosporales</taxon>
        <taxon>Streptomycetaceae</taxon>
        <taxon>Streptomyces</taxon>
    </lineage>
</organism>
<accession>A0A5P2AP87</accession>
<dbReference type="InterPro" id="IPR038128">
    <property type="entry name" value="Gamma_PGA_hydro_sf"/>
</dbReference>
<dbReference type="Pfam" id="PF05908">
    <property type="entry name" value="Gamma_PGA_hydro"/>
    <property type="match status" value="1"/>
</dbReference>
<dbReference type="PROSITE" id="PS51318">
    <property type="entry name" value="TAT"/>
    <property type="match status" value="1"/>
</dbReference>
<dbReference type="RefSeq" id="WP_150266553.1">
    <property type="nucleotide sequence ID" value="NZ_CP029194.1"/>
</dbReference>
<dbReference type="EMBL" id="CP029194">
    <property type="protein sequence ID" value="QES20092.1"/>
    <property type="molecule type" value="Genomic_DNA"/>
</dbReference>
<evidence type="ECO:0000313" key="4">
    <source>
        <dbReference type="Proteomes" id="UP000324106"/>
    </source>
</evidence>
<evidence type="ECO:0000256" key="1">
    <source>
        <dbReference type="SAM" id="MobiDB-lite"/>
    </source>
</evidence>
<dbReference type="Gene3D" id="3.40.630.100">
    <property type="entry name" value="Poly-gamma-glutamate hydrolase, zinc-binding motif"/>
    <property type="match status" value="1"/>
</dbReference>
<protein>
    <submittedName>
        <fullName evidence="3">Phage replication protein</fullName>
    </submittedName>
</protein>
<feature type="signal peptide" evidence="2">
    <location>
        <begin position="1"/>
        <end position="38"/>
    </location>
</feature>
<proteinExistence type="predicted"/>
<keyword evidence="2" id="KW-0732">Signal</keyword>
<dbReference type="AlphaFoldDB" id="A0A5P2AP87"/>
<evidence type="ECO:0000256" key="2">
    <source>
        <dbReference type="SAM" id="SignalP"/>
    </source>
</evidence>
<dbReference type="InterPro" id="IPR008585">
    <property type="entry name" value="Gamma_PGA_hydro"/>
</dbReference>
<dbReference type="Proteomes" id="UP000324106">
    <property type="component" value="Chromosome"/>
</dbReference>
<feature type="chain" id="PRO_5024905758" evidence="2">
    <location>
        <begin position="39"/>
        <end position="310"/>
    </location>
</feature>